<name>A0A8D8LFR1_9HEMI</name>
<accession>A0A8D8LFR1</accession>
<organism evidence="1">
    <name type="scientific">Cacopsylla melanoneura</name>
    <dbReference type="NCBI Taxonomy" id="428564"/>
    <lineage>
        <taxon>Eukaryota</taxon>
        <taxon>Metazoa</taxon>
        <taxon>Ecdysozoa</taxon>
        <taxon>Arthropoda</taxon>
        <taxon>Hexapoda</taxon>
        <taxon>Insecta</taxon>
        <taxon>Pterygota</taxon>
        <taxon>Neoptera</taxon>
        <taxon>Paraneoptera</taxon>
        <taxon>Hemiptera</taxon>
        <taxon>Sternorrhyncha</taxon>
        <taxon>Psylloidea</taxon>
        <taxon>Psyllidae</taxon>
        <taxon>Psyllinae</taxon>
        <taxon>Cacopsylla</taxon>
    </lineage>
</organism>
<dbReference type="EMBL" id="HBUF01016568">
    <property type="protein sequence ID" value="CAG6609899.1"/>
    <property type="molecule type" value="Transcribed_RNA"/>
</dbReference>
<proteinExistence type="predicted"/>
<sequence>MFLTKKIPDFMQSACLHIPMQMNILAIFDEKCIGILSIFSSIFSPLFVLFPHKFGSKKLTIAIKHTNQAEVQAIFSRYKYKLSSFSPTYLLEKNRGLDSLEKINELSLPGSVNASDAPKFKYLL</sequence>
<protein>
    <submittedName>
        <fullName evidence="1">Uncharacterized protein</fullName>
    </submittedName>
</protein>
<dbReference type="AlphaFoldDB" id="A0A8D8LFR1"/>
<evidence type="ECO:0000313" key="1">
    <source>
        <dbReference type="EMBL" id="CAG6609899.1"/>
    </source>
</evidence>
<reference evidence="1" key="1">
    <citation type="submission" date="2021-05" db="EMBL/GenBank/DDBJ databases">
        <authorList>
            <person name="Alioto T."/>
            <person name="Alioto T."/>
            <person name="Gomez Garrido J."/>
        </authorList>
    </citation>
    <scope>NUCLEOTIDE SEQUENCE</scope>
</reference>